<keyword evidence="2" id="KW-1185">Reference proteome</keyword>
<dbReference type="OrthoDB" id="2087700at2"/>
<evidence type="ECO:0000313" key="1">
    <source>
        <dbReference type="EMBL" id="QEK11790.1"/>
    </source>
</evidence>
<protein>
    <submittedName>
        <fullName evidence="1">RusA family crossover junction endodeoxyribonuclease</fullName>
    </submittedName>
</protein>
<name>A0A5C0SCI0_CRATE</name>
<dbReference type="KEGG" id="crs:FQB35_05080"/>
<dbReference type="Proteomes" id="UP000324646">
    <property type="component" value="Chromosome"/>
</dbReference>
<dbReference type="GO" id="GO:0006310">
    <property type="term" value="P:DNA recombination"/>
    <property type="evidence" value="ECO:0007669"/>
    <property type="project" value="InterPro"/>
</dbReference>
<dbReference type="GO" id="GO:0000287">
    <property type="term" value="F:magnesium ion binding"/>
    <property type="evidence" value="ECO:0007669"/>
    <property type="project" value="InterPro"/>
</dbReference>
<accession>A0A5C0SCI0</accession>
<dbReference type="GO" id="GO:0006281">
    <property type="term" value="P:DNA repair"/>
    <property type="evidence" value="ECO:0007669"/>
    <property type="project" value="InterPro"/>
</dbReference>
<dbReference type="RefSeq" id="WP_148808945.1">
    <property type="nucleotide sequence ID" value="NZ_CP042243.1"/>
</dbReference>
<dbReference type="EMBL" id="CP042243">
    <property type="protein sequence ID" value="QEK11790.1"/>
    <property type="molecule type" value="Genomic_DNA"/>
</dbReference>
<dbReference type="Pfam" id="PF05866">
    <property type="entry name" value="RusA"/>
    <property type="match status" value="1"/>
</dbReference>
<sequence>MIKITVPGKPISKSNFKLKNIHGHIWMPKQGKHSKYIAYENKIAGYINQQYNGEPLKGSIITIIKLYFQNRRMGDLHNYPKSICDGIEKSGIIENDKQLKPVLLFDYIDKENPRIEIELYECSKYKVSYSIEPINS</sequence>
<dbReference type="InterPro" id="IPR008822">
    <property type="entry name" value="Endonuclease_RusA-like"/>
</dbReference>
<dbReference type="AlphaFoldDB" id="A0A5C0SCI0"/>
<dbReference type="InterPro" id="IPR036614">
    <property type="entry name" value="RusA-like_sf"/>
</dbReference>
<evidence type="ECO:0000313" key="2">
    <source>
        <dbReference type="Proteomes" id="UP000324646"/>
    </source>
</evidence>
<organism evidence="1 2">
    <name type="scientific">Crassaminicella thermophila</name>
    <dbReference type="NCBI Taxonomy" id="2599308"/>
    <lineage>
        <taxon>Bacteria</taxon>
        <taxon>Bacillati</taxon>
        <taxon>Bacillota</taxon>
        <taxon>Clostridia</taxon>
        <taxon>Eubacteriales</taxon>
        <taxon>Clostridiaceae</taxon>
        <taxon>Crassaminicella</taxon>
    </lineage>
</organism>
<dbReference type="SUPFAM" id="SSF103084">
    <property type="entry name" value="Holliday junction resolvase RusA"/>
    <property type="match status" value="1"/>
</dbReference>
<reference evidence="1 2" key="1">
    <citation type="submission" date="2019-07" db="EMBL/GenBank/DDBJ databases">
        <title>Complete genome of Crassaminicella thermophila SY095.</title>
        <authorList>
            <person name="Li X."/>
        </authorList>
    </citation>
    <scope>NUCLEOTIDE SEQUENCE [LARGE SCALE GENOMIC DNA]</scope>
    <source>
        <strain evidence="1 2">SY095</strain>
    </source>
</reference>
<dbReference type="Gene3D" id="3.30.1330.70">
    <property type="entry name" value="Holliday junction resolvase RusA"/>
    <property type="match status" value="1"/>
</dbReference>
<gene>
    <name evidence="1" type="ORF">FQB35_05080</name>
</gene>
<proteinExistence type="predicted"/>